<organism evidence="2 3">
    <name type="scientific">Kwoniella dendrophila CBS 6074</name>
    <dbReference type="NCBI Taxonomy" id="1295534"/>
    <lineage>
        <taxon>Eukaryota</taxon>
        <taxon>Fungi</taxon>
        <taxon>Dikarya</taxon>
        <taxon>Basidiomycota</taxon>
        <taxon>Agaricomycotina</taxon>
        <taxon>Tremellomycetes</taxon>
        <taxon>Tremellales</taxon>
        <taxon>Cryptococcaceae</taxon>
        <taxon>Kwoniella</taxon>
    </lineage>
</organism>
<name>A0AAX4K554_9TREE</name>
<dbReference type="InterPro" id="IPR011989">
    <property type="entry name" value="ARM-like"/>
</dbReference>
<dbReference type="InterPro" id="IPR016024">
    <property type="entry name" value="ARM-type_fold"/>
</dbReference>
<reference evidence="2 3" key="1">
    <citation type="submission" date="2024-01" db="EMBL/GenBank/DDBJ databases">
        <title>Comparative genomics of Cryptococcus and Kwoniella reveals pathogenesis evolution and contrasting modes of karyotype evolution via chromosome fusion or intercentromeric recombination.</title>
        <authorList>
            <person name="Coelho M.A."/>
            <person name="David-Palma M."/>
            <person name="Shea T."/>
            <person name="Bowers K."/>
            <person name="McGinley-Smith S."/>
            <person name="Mohammad A.W."/>
            <person name="Gnirke A."/>
            <person name="Yurkov A.M."/>
            <person name="Nowrousian M."/>
            <person name="Sun S."/>
            <person name="Cuomo C.A."/>
            <person name="Heitman J."/>
        </authorList>
    </citation>
    <scope>NUCLEOTIDE SEQUENCE [LARGE SCALE GENOMIC DNA]</scope>
    <source>
        <strain evidence="2 3">CBS 6074</strain>
    </source>
</reference>
<gene>
    <name evidence="2" type="ORF">L201_006820</name>
</gene>
<dbReference type="Proteomes" id="UP001355207">
    <property type="component" value="Chromosome 9"/>
</dbReference>
<dbReference type="EMBL" id="CP144106">
    <property type="protein sequence ID" value="WWC91873.1"/>
    <property type="molecule type" value="Genomic_DNA"/>
</dbReference>
<dbReference type="Gene3D" id="1.25.10.10">
    <property type="entry name" value="Leucine-rich Repeat Variant"/>
    <property type="match status" value="2"/>
</dbReference>
<dbReference type="InterPro" id="IPR040144">
    <property type="entry name" value="RAP1GDS1"/>
</dbReference>
<dbReference type="GeneID" id="91097489"/>
<evidence type="ECO:0000313" key="3">
    <source>
        <dbReference type="Proteomes" id="UP001355207"/>
    </source>
</evidence>
<dbReference type="RefSeq" id="XP_066078635.1">
    <property type="nucleotide sequence ID" value="XM_066222538.1"/>
</dbReference>
<dbReference type="PANTHER" id="PTHR10957">
    <property type="entry name" value="RAP1 GTPASE-GDP DISSOCIATION STIMULATOR 1"/>
    <property type="match status" value="1"/>
</dbReference>
<dbReference type="GO" id="GO:0005085">
    <property type="term" value="F:guanyl-nucleotide exchange factor activity"/>
    <property type="evidence" value="ECO:0007669"/>
    <property type="project" value="InterPro"/>
</dbReference>
<accession>A0AAX4K554</accession>
<proteinExistence type="predicted"/>
<evidence type="ECO:0000256" key="1">
    <source>
        <dbReference type="SAM" id="MobiDB-lite"/>
    </source>
</evidence>
<dbReference type="AlphaFoldDB" id="A0AAX4K554"/>
<protein>
    <submittedName>
        <fullName evidence="2">Uncharacterized protein</fullName>
    </submittedName>
</protein>
<dbReference type="SUPFAM" id="SSF48371">
    <property type="entry name" value="ARM repeat"/>
    <property type="match status" value="1"/>
</dbReference>
<feature type="compositionally biased region" description="Acidic residues" evidence="1">
    <location>
        <begin position="204"/>
        <end position="218"/>
    </location>
</feature>
<evidence type="ECO:0000313" key="2">
    <source>
        <dbReference type="EMBL" id="WWC91873.1"/>
    </source>
</evidence>
<sequence length="467" mass="50943">MDDQLERKNNTIPQSSQSQVSQLELVEKLNQLGESDNNREEVTGILDSLAVALRDEEDLSLLRQVGRVAANLVIDCDENRERLVSTGYIDAVLSHSMFSLEPKVSLAPAILAIMASLHNLSVDKNTTLLEESPTSLEESTLNSLLQPLSSTSSDLDTHLHILTCACNSLESAATPEGPLHKHIVSRISDLTEFVEKADVPDTAEQAEEGEEEDEEEPVDYTKTLSAAKASIVRILVDLSSELPSLSSFWSKMRDWLVIKDRPDLLNCALLSFGNSIKDGLVRNLSIPTDNKTILGDAGIIEKLAEMGIWSEERDLLGSVQGGGASIVKNLCRGNSANAIRFLRQPLDPLLNLIQRADDQALRFECTRVLVEVIKTLSSAQESLAHVSDQRVVASLVKMLVDGGQYQVLQMDAVVSLVLLGSFGKNDMRSTIAKELGGPGLQVLEGMTEDPKQAVKDNAKALLKIIDQ</sequence>
<feature type="region of interest" description="Disordered" evidence="1">
    <location>
        <begin position="198"/>
        <end position="219"/>
    </location>
</feature>
<keyword evidence="3" id="KW-1185">Reference proteome</keyword>